<organism evidence="9 10">
    <name type="scientific">Sporolactobacillus shoreae</name>
    <dbReference type="NCBI Taxonomy" id="1465501"/>
    <lineage>
        <taxon>Bacteria</taxon>
        <taxon>Bacillati</taxon>
        <taxon>Bacillota</taxon>
        <taxon>Bacilli</taxon>
        <taxon>Bacillales</taxon>
        <taxon>Sporolactobacillaceae</taxon>
        <taxon>Sporolactobacillus</taxon>
    </lineage>
</organism>
<dbReference type="GO" id="GO:0005886">
    <property type="term" value="C:plasma membrane"/>
    <property type="evidence" value="ECO:0007669"/>
    <property type="project" value="UniProtKB-SubCell"/>
</dbReference>
<feature type="transmembrane region" description="Helical" evidence="7">
    <location>
        <begin position="12"/>
        <end position="34"/>
    </location>
</feature>
<protein>
    <submittedName>
        <fullName evidence="9">MFS transporter</fullName>
    </submittedName>
</protein>
<evidence type="ECO:0000256" key="4">
    <source>
        <dbReference type="ARBA" id="ARBA00022692"/>
    </source>
</evidence>
<comment type="caution">
    <text evidence="9">The sequence shown here is derived from an EMBL/GenBank/DDBJ whole genome shotgun (WGS) entry which is preliminary data.</text>
</comment>
<evidence type="ECO:0000256" key="5">
    <source>
        <dbReference type="ARBA" id="ARBA00022989"/>
    </source>
</evidence>
<feature type="transmembrane region" description="Helical" evidence="7">
    <location>
        <begin position="294"/>
        <end position="311"/>
    </location>
</feature>
<evidence type="ECO:0000256" key="3">
    <source>
        <dbReference type="ARBA" id="ARBA00022475"/>
    </source>
</evidence>
<feature type="transmembrane region" description="Helical" evidence="7">
    <location>
        <begin position="40"/>
        <end position="60"/>
    </location>
</feature>
<proteinExistence type="predicted"/>
<keyword evidence="2" id="KW-0813">Transport</keyword>
<dbReference type="SUPFAM" id="SSF103473">
    <property type="entry name" value="MFS general substrate transporter"/>
    <property type="match status" value="1"/>
</dbReference>
<feature type="transmembrane region" description="Helical" evidence="7">
    <location>
        <begin position="211"/>
        <end position="230"/>
    </location>
</feature>
<dbReference type="InterPro" id="IPR036259">
    <property type="entry name" value="MFS_trans_sf"/>
</dbReference>
<name>A0A4Z0GPF3_9BACL</name>
<dbReference type="AlphaFoldDB" id="A0A4Z0GPF3"/>
<keyword evidence="5 7" id="KW-1133">Transmembrane helix</keyword>
<reference evidence="9 10" key="1">
    <citation type="journal article" date="2015" name="Int. J. Syst. Evol. Microbiol.">
        <title>Sporolactobacillus shoreae sp. nov. and Sporolactobacillus spathodeae sp. nov., two spore-forming lactic acid bacteria isolated from tree barks in Thailand.</title>
        <authorList>
            <person name="Thamacharoensuk T."/>
            <person name="Kitahara M."/>
            <person name="Ohkuma M."/>
            <person name="Thongchul N."/>
            <person name="Tanasupawat S."/>
        </authorList>
    </citation>
    <scope>NUCLEOTIDE SEQUENCE [LARGE SCALE GENOMIC DNA]</scope>
    <source>
        <strain evidence="9 10">BK92</strain>
    </source>
</reference>
<dbReference type="PANTHER" id="PTHR23517">
    <property type="entry name" value="RESISTANCE PROTEIN MDTM, PUTATIVE-RELATED-RELATED"/>
    <property type="match status" value="1"/>
</dbReference>
<feature type="transmembrane region" description="Helical" evidence="7">
    <location>
        <begin position="260"/>
        <end position="282"/>
    </location>
</feature>
<feature type="transmembrane region" description="Helical" evidence="7">
    <location>
        <begin position="384"/>
        <end position="407"/>
    </location>
</feature>
<sequence length="414" mass="46241">MRTWDLNLKVRLIGETLFNLLFWMYYPFLTIYFSDSFGQSVAGLLMSVPPLVGIIANLLGGYLSDTLGRRRTMLLGSLVQVVMFALFALSLSDWINYIAYILISFGRTIYYPASSAMVADLTPERDRREVFAVFLTAFNIGAVLGPMLGSIFFFHYRSELLWSCTAATFLYLCAIFFLIRETVPEAESGKRLSGSLLSVLKAQIRSYKVIFYDKVFALFILAGIVVMTVIRQENTYLPIYISAHVPEQALFSWKSWSPNLGGVGVFGWMMGLSGIIFVLFSVPVARMFEKINDRTLLILSICVVGASLFLMGCTTNVWMLLLLMATMSFGELMQSPVSDSFVSKYAPAEKRGQYMGAATLQNTIGNFFAPVTMILSGWVPSSSVFGFILICALIGALLYGLLFRTLYGKEENIK</sequence>
<dbReference type="Proteomes" id="UP000298347">
    <property type="component" value="Unassembled WGS sequence"/>
</dbReference>
<dbReference type="OrthoDB" id="9793283at2"/>
<feature type="transmembrane region" description="Helical" evidence="7">
    <location>
        <begin position="160"/>
        <end position="179"/>
    </location>
</feature>
<dbReference type="InterPro" id="IPR020846">
    <property type="entry name" value="MFS_dom"/>
</dbReference>
<feature type="transmembrane region" description="Helical" evidence="7">
    <location>
        <begin position="130"/>
        <end position="154"/>
    </location>
</feature>
<evidence type="ECO:0000313" key="10">
    <source>
        <dbReference type="Proteomes" id="UP000298347"/>
    </source>
</evidence>
<dbReference type="CDD" id="cd17329">
    <property type="entry name" value="MFS_MdtH_MDR_like"/>
    <property type="match status" value="1"/>
</dbReference>
<evidence type="ECO:0000256" key="1">
    <source>
        <dbReference type="ARBA" id="ARBA00004651"/>
    </source>
</evidence>
<keyword evidence="4 7" id="KW-0812">Transmembrane</keyword>
<dbReference type="PANTHER" id="PTHR23517:SF3">
    <property type="entry name" value="INTEGRAL MEMBRANE TRANSPORT PROTEIN"/>
    <property type="match status" value="1"/>
</dbReference>
<feature type="transmembrane region" description="Helical" evidence="7">
    <location>
        <begin position="72"/>
        <end position="91"/>
    </location>
</feature>
<dbReference type="GO" id="GO:0022857">
    <property type="term" value="F:transmembrane transporter activity"/>
    <property type="evidence" value="ECO:0007669"/>
    <property type="project" value="InterPro"/>
</dbReference>
<dbReference type="EMBL" id="SRJD01000008">
    <property type="protein sequence ID" value="TGA98286.1"/>
    <property type="molecule type" value="Genomic_DNA"/>
</dbReference>
<dbReference type="InterPro" id="IPR011701">
    <property type="entry name" value="MFS"/>
</dbReference>
<dbReference type="RefSeq" id="WP_135348374.1">
    <property type="nucleotide sequence ID" value="NZ_SRJD01000008.1"/>
</dbReference>
<feature type="domain" description="Major facilitator superfamily (MFS) profile" evidence="8">
    <location>
        <begin position="1"/>
        <end position="407"/>
    </location>
</feature>
<gene>
    <name evidence="9" type="ORF">E4665_08545</name>
</gene>
<evidence type="ECO:0000313" key="9">
    <source>
        <dbReference type="EMBL" id="TGA98286.1"/>
    </source>
</evidence>
<evidence type="ECO:0000256" key="6">
    <source>
        <dbReference type="ARBA" id="ARBA00023136"/>
    </source>
</evidence>
<evidence type="ECO:0000259" key="8">
    <source>
        <dbReference type="PROSITE" id="PS50850"/>
    </source>
</evidence>
<keyword evidence="6 7" id="KW-0472">Membrane</keyword>
<feature type="transmembrane region" description="Helical" evidence="7">
    <location>
        <begin position="97"/>
        <end position="118"/>
    </location>
</feature>
<dbReference type="PROSITE" id="PS50850">
    <property type="entry name" value="MFS"/>
    <property type="match status" value="1"/>
</dbReference>
<keyword evidence="10" id="KW-1185">Reference proteome</keyword>
<dbReference type="Pfam" id="PF07690">
    <property type="entry name" value="MFS_1"/>
    <property type="match status" value="2"/>
</dbReference>
<keyword evidence="3" id="KW-1003">Cell membrane</keyword>
<dbReference type="Gene3D" id="1.20.1250.20">
    <property type="entry name" value="MFS general substrate transporter like domains"/>
    <property type="match status" value="1"/>
</dbReference>
<evidence type="ECO:0000256" key="2">
    <source>
        <dbReference type="ARBA" id="ARBA00022448"/>
    </source>
</evidence>
<dbReference type="InterPro" id="IPR050171">
    <property type="entry name" value="MFS_Transporters"/>
</dbReference>
<accession>A0A4Z0GPF3</accession>
<evidence type="ECO:0000256" key="7">
    <source>
        <dbReference type="SAM" id="Phobius"/>
    </source>
</evidence>
<comment type="subcellular location">
    <subcellularLocation>
        <location evidence="1">Cell membrane</location>
        <topology evidence="1">Multi-pass membrane protein</topology>
    </subcellularLocation>
</comment>